<gene>
    <name evidence="8 12" type="primary">atpC</name>
    <name evidence="12" type="ORF">H9L01_00670</name>
</gene>
<evidence type="ECO:0000256" key="3">
    <source>
        <dbReference type="ARBA" id="ARBA00022448"/>
    </source>
</evidence>
<proteinExistence type="inferred from homology"/>
<dbReference type="KEGG" id="eio:H9L01_00670"/>
<comment type="subcellular location">
    <subcellularLocation>
        <location evidence="1 8">Cell membrane</location>
        <topology evidence="1 8">Peripheral membrane protein</topology>
    </subcellularLocation>
</comment>
<evidence type="ECO:0000256" key="5">
    <source>
        <dbReference type="ARBA" id="ARBA00023136"/>
    </source>
</evidence>
<dbReference type="Pfam" id="PF02823">
    <property type="entry name" value="ATP-synt_DE_N"/>
    <property type="match status" value="1"/>
</dbReference>
<evidence type="ECO:0000313" key="13">
    <source>
        <dbReference type="Proteomes" id="UP000515928"/>
    </source>
</evidence>
<dbReference type="RefSeq" id="WP_187534042.1">
    <property type="nucleotide sequence ID" value="NZ_CP060715.1"/>
</dbReference>
<dbReference type="NCBIfam" id="TIGR01216">
    <property type="entry name" value="ATP_synt_epsi"/>
    <property type="match status" value="1"/>
</dbReference>
<evidence type="ECO:0000259" key="11">
    <source>
        <dbReference type="Pfam" id="PF02823"/>
    </source>
</evidence>
<feature type="domain" description="ATP synthase epsilon subunit C-terminal" evidence="10">
    <location>
        <begin position="84"/>
        <end position="129"/>
    </location>
</feature>
<dbReference type="Proteomes" id="UP000515928">
    <property type="component" value="Chromosome"/>
</dbReference>
<dbReference type="Gene3D" id="1.20.5.440">
    <property type="entry name" value="ATP synthase delta/epsilon subunit, C-terminal domain"/>
    <property type="match status" value="1"/>
</dbReference>
<keyword evidence="8" id="KW-1003">Cell membrane</keyword>
<keyword evidence="4 8" id="KW-0406">Ion transport</keyword>
<dbReference type="SUPFAM" id="SSF46604">
    <property type="entry name" value="Epsilon subunit of F1F0-ATP synthase C-terminal domain"/>
    <property type="match status" value="1"/>
</dbReference>
<keyword evidence="13" id="KW-1185">Reference proteome</keyword>
<reference evidence="12 13" key="1">
    <citation type="submission" date="2020-08" db="EMBL/GenBank/DDBJ databases">
        <title>Genome sequence of Erysipelothrix inopinata DSM 15511T.</title>
        <authorList>
            <person name="Hyun D.-W."/>
            <person name="Bae J.-W."/>
        </authorList>
    </citation>
    <scope>NUCLEOTIDE SEQUENCE [LARGE SCALE GENOMIC DNA]</scope>
    <source>
        <strain evidence="12 13">DSM 15511</strain>
    </source>
</reference>
<dbReference type="InterPro" id="IPR020547">
    <property type="entry name" value="ATP_synth_F1_esu_C"/>
</dbReference>
<evidence type="ECO:0000256" key="7">
    <source>
        <dbReference type="ARBA" id="ARBA00023310"/>
    </source>
</evidence>
<dbReference type="GO" id="GO:0005524">
    <property type="term" value="F:ATP binding"/>
    <property type="evidence" value="ECO:0007669"/>
    <property type="project" value="UniProtKB-UniRule"/>
</dbReference>
<dbReference type="GO" id="GO:0005886">
    <property type="term" value="C:plasma membrane"/>
    <property type="evidence" value="ECO:0007669"/>
    <property type="project" value="UniProtKB-SubCell"/>
</dbReference>
<feature type="domain" description="ATP synthase F1 complex delta/epsilon subunit N-terminal" evidence="11">
    <location>
        <begin position="2"/>
        <end position="72"/>
    </location>
</feature>
<dbReference type="GO" id="GO:0046933">
    <property type="term" value="F:proton-transporting ATP synthase activity, rotational mechanism"/>
    <property type="evidence" value="ECO:0007669"/>
    <property type="project" value="UniProtKB-UniRule"/>
</dbReference>
<evidence type="ECO:0000256" key="6">
    <source>
        <dbReference type="ARBA" id="ARBA00023196"/>
    </source>
</evidence>
<dbReference type="AlphaFoldDB" id="A0A7G9RZ97"/>
<sequence>MFEIKIVTPHGIYDEIQVSSVTLPTTDGQRTVLPNHMPLVMPLEIGNMYLKKDNERVDYAISEGMFTFENNCGTLIITSIERGDEIDFERAEKAKQRAEERLHGQHYEDHVDFKRAELAMKRSLSRLRLKK</sequence>
<accession>A0A7G9RZ97</accession>
<comment type="subunit">
    <text evidence="8 9">F-type ATPases have 2 components, CF(1) - the catalytic core - and CF(0) - the membrane proton channel. CF(1) has five subunits: alpha(3), beta(3), gamma(1), delta(1), epsilon(1). CF(0) has three main subunits: a, b and c.</text>
</comment>
<evidence type="ECO:0000256" key="2">
    <source>
        <dbReference type="ARBA" id="ARBA00005712"/>
    </source>
</evidence>
<dbReference type="EMBL" id="CP060715">
    <property type="protein sequence ID" value="QNN60922.1"/>
    <property type="molecule type" value="Genomic_DNA"/>
</dbReference>
<keyword evidence="6 8" id="KW-0139">CF(1)</keyword>
<protein>
    <recommendedName>
        <fullName evidence="8">ATP synthase epsilon chain</fullName>
    </recommendedName>
    <alternativeName>
        <fullName evidence="8">ATP synthase F1 sector epsilon subunit</fullName>
    </alternativeName>
    <alternativeName>
        <fullName evidence="8">F-ATPase epsilon subunit</fullName>
    </alternativeName>
</protein>
<keyword evidence="8" id="KW-0375">Hydrogen ion transport</keyword>
<dbReference type="Gene3D" id="2.60.15.10">
    <property type="entry name" value="F0F1 ATP synthase delta/epsilon subunit, N-terminal"/>
    <property type="match status" value="1"/>
</dbReference>
<comment type="function">
    <text evidence="8">Produces ATP from ADP in the presence of a proton gradient across the membrane.</text>
</comment>
<dbReference type="InterPro" id="IPR020546">
    <property type="entry name" value="ATP_synth_F1_dsu/esu_N"/>
</dbReference>
<dbReference type="HAMAP" id="MF_00530">
    <property type="entry name" value="ATP_synth_epsil_bac"/>
    <property type="match status" value="1"/>
</dbReference>
<dbReference type="SUPFAM" id="SSF51344">
    <property type="entry name" value="Epsilon subunit of F1F0-ATP synthase N-terminal domain"/>
    <property type="match status" value="1"/>
</dbReference>
<comment type="similarity">
    <text evidence="2 8 9">Belongs to the ATPase epsilon chain family.</text>
</comment>
<evidence type="ECO:0000256" key="1">
    <source>
        <dbReference type="ARBA" id="ARBA00004202"/>
    </source>
</evidence>
<dbReference type="PANTHER" id="PTHR13822:SF10">
    <property type="entry name" value="ATP SYNTHASE EPSILON CHAIN, CHLOROPLASTIC"/>
    <property type="match status" value="1"/>
</dbReference>
<dbReference type="GO" id="GO:0045259">
    <property type="term" value="C:proton-transporting ATP synthase complex"/>
    <property type="evidence" value="ECO:0007669"/>
    <property type="project" value="UniProtKB-KW"/>
</dbReference>
<evidence type="ECO:0000313" key="12">
    <source>
        <dbReference type="EMBL" id="QNN60922.1"/>
    </source>
</evidence>
<evidence type="ECO:0000256" key="8">
    <source>
        <dbReference type="HAMAP-Rule" id="MF_00530"/>
    </source>
</evidence>
<evidence type="ECO:0000259" key="10">
    <source>
        <dbReference type="Pfam" id="PF00401"/>
    </source>
</evidence>
<evidence type="ECO:0000256" key="9">
    <source>
        <dbReference type="RuleBase" id="RU003656"/>
    </source>
</evidence>
<dbReference type="CDD" id="cd12152">
    <property type="entry name" value="F1-ATPase_delta"/>
    <property type="match status" value="1"/>
</dbReference>
<evidence type="ECO:0000256" key="4">
    <source>
        <dbReference type="ARBA" id="ARBA00023065"/>
    </source>
</evidence>
<name>A0A7G9RZ97_9FIRM</name>
<dbReference type="PANTHER" id="PTHR13822">
    <property type="entry name" value="ATP SYNTHASE DELTA/EPSILON CHAIN"/>
    <property type="match status" value="1"/>
</dbReference>
<dbReference type="Pfam" id="PF00401">
    <property type="entry name" value="ATP-synt_DE"/>
    <property type="match status" value="1"/>
</dbReference>
<keyword evidence="5 8" id="KW-0472">Membrane</keyword>
<dbReference type="InterPro" id="IPR001469">
    <property type="entry name" value="ATP_synth_F1_dsu/esu"/>
</dbReference>
<organism evidence="12 13">
    <name type="scientific">Erysipelothrix inopinata</name>
    <dbReference type="NCBI Taxonomy" id="225084"/>
    <lineage>
        <taxon>Bacteria</taxon>
        <taxon>Bacillati</taxon>
        <taxon>Bacillota</taxon>
        <taxon>Erysipelotrichia</taxon>
        <taxon>Erysipelotrichales</taxon>
        <taxon>Erysipelotrichaceae</taxon>
        <taxon>Erysipelothrix</taxon>
    </lineage>
</organism>
<keyword evidence="7 8" id="KW-0066">ATP synthesis</keyword>
<dbReference type="InterPro" id="IPR036771">
    <property type="entry name" value="ATPsynth_dsu/esu_N"/>
</dbReference>
<keyword evidence="3 8" id="KW-0813">Transport</keyword>
<dbReference type="InterPro" id="IPR036794">
    <property type="entry name" value="ATP_F1_dsu/esu_C_sf"/>
</dbReference>